<proteinExistence type="evidence at transcript level"/>
<dbReference type="EMBL" id="GQ457299">
    <property type="protein sequence ID" value="ACV71028.1"/>
    <property type="molecule type" value="mRNA"/>
</dbReference>
<name>C9E3F2_AGRCR</name>
<accession>C9E3F2</accession>
<gene>
    <name evidence="1" type="primary">MDHAR</name>
</gene>
<dbReference type="GO" id="GO:0016656">
    <property type="term" value="F:monodehydroascorbate reductase (NADH) activity"/>
    <property type="evidence" value="ECO:0007669"/>
    <property type="project" value="UniProtKB-EC"/>
</dbReference>
<keyword evidence="1" id="KW-0560">Oxidoreductase</keyword>
<dbReference type="AlphaFoldDB" id="C9E3F2"/>
<feature type="non-terminal residue" evidence="1">
    <location>
        <position position="67"/>
    </location>
</feature>
<reference evidence="1" key="1">
    <citation type="journal article" date="2010" name="Plant Sci.">
        <title>Jasmonic acid regulates ascorbate and glutathione metabolism in Agropyron cristatum leaves under water stress.</title>
        <authorList>
            <person name="Shan C."/>
            <person name="Liang Z."/>
        </authorList>
    </citation>
    <scope>NUCLEOTIDE SEQUENCE</scope>
</reference>
<evidence type="ECO:0000313" key="1">
    <source>
        <dbReference type="EMBL" id="ACV71028.1"/>
    </source>
</evidence>
<organism evidence="1">
    <name type="scientific">Agropyron cristatum</name>
    <name type="common">Crested wheatgrass</name>
    <name type="synonym">Bromus cristatus</name>
    <dbReference type="NCBI Taxonomy" id="4593"/>
    <lineage>
        <taxon>Eukaryota</taxon>
        <taxon>Viridiplantae</taxon>
        <taxon>Streptophyta</taxon>
        <taxon>Embryophyta</taxon>
        <taxon>Tracheophyta</taxon>
        <taxon>Spermatophyta</taxon>
        <taxon>Magnoliopsida</taxon>
        <taxon>Liliopsida</taxon>
        <taxon>Poales</taxon>
        <taxon>Poaceae</taxon>
        <taxon>BOP clade</taxon>
        <taxon>Pooideae</taxon>
        <taxon>Triticodae</taxon>
        <taxon>Triticeae</taxon>
        <taxon>Hordeinae</taxon>
        <taxon>Agropyron</taxon>
    </lineage>
</organism>
<sequence>MSYGCSSSSLSHRPATVRRSFRFNFSSFHLSSDCVRSFVRNDHTYGNHYTAERGTSTCCSAPLISCS</sequence>
<dbReference type="EC" id="1.6.5.4" evidence="1"/>
<protein>
    <submittedName>
        <fullName evidence="1">Monodehydroascorbate reductase</fullName>
        <ecNumber evidence="1">1.6.5.4</ecNumber>
    </submittedName>
</protein>